<evidence type="ECO:0000313" key="9">
    <source>
        <dbReference type="Ensembl" id="ENSAMEP00000034744.1"/>
    </source>
</evidence>
<dbReference type="GO" id="GO:0044853">
    <property type="term" value="C:plasma membrane raft"/>
    <property type="evidence" value="ECO:0007669"/>
    <property type="project" value="TreeGrafter"/>
</dbReference>
<dbReference type="GO" id="GO:0007159">
    <property type="term" value="P:leukocyte cell-cell adhesion"/>
    <property type="evidence" value="ECO:0007669"/>
    <property type="project" value="TreeGrafter"/>
</dbReference>
<evidence type="ECO:0000256" key="1">
    <source>
        <dbReference type="ARBA" id="ARBA00004236"/>
    </source>
</evidence>
<gene>
    <name evidence="9" type="primary">CD177</name>
</gene>
<evidence type="ECO:0000259" key="8">
    <source>
        <dbReference type="Pfam" id="PF00021"/>
    </source>
</evidence>
<accession>A0A7N5K453</accession>
<dbReference type="InParanoid" id="A0A7N5K453"/>
<reference evidence="9" key="2">
    <citation type="submission" date="2025-08" db="UniProtKB">
        <authorList>
            <consortium name="Ensembl"/>
        </authorList>
    </citation>
    <scope>IDENTIFICATION</scope>
</reference>
<dbReference type="CDD" id="cd23636">
    <property type="entry name" value="TFP_LU_ECD_CD177_rpt2"/>
    <property type="match status" value="1"/>
</dbReference>
<evidence type="ECO:0000256" key="2">
    <source>
        <dbReference type="ARBA" id="ARBA00022475"/>
    </source>
</evidence>
<evidence type="ECO:0000256" key="4">
    <source>
        <dbReference type="ARBA" id="ARBA00023136"/>
    </source>
</evidence>
<comment type="subcellular location">
    <subcellularLocation>
        <location evidence="1">Cell membrane</location>
    </subcellularLocation>
</comment>
<dbReference type="GO" id="GO:0043315">
    <property type="term" value="P:positive regulation of neutrophil degranulation"/>
    <property type="evidence" value="ECO:0007669"/>
    <property type="project" value="TreeGrafter"/>
</dbReference>
<feature type="transmembrane region" description="Helical" evidence="7">
    <location>
        <begin position="503"/>
        <end position="524"/>
    </location>
</feature>
<evidence type="ECO:0000256" key="7">
    <source>
        <dbReference type="SAM" id="Phobius"/>
    </source>
</evidence>
<dbReference type="PANTHER" id="PTHR16529">
    <property type="entry name" value="CD177 ANTIGEN"/>
    <property type="match status" value="1"/>
</dbReference>
<feature type="region of interest" description="Disordered" evidence="6">
    <location>
        <begin position="72"/>
        <end position="134"/>
    </location>
</feature>
<feature type="domain" description="UPAR/Ly6" evidence="8">
    <location>
        <begin position="221"/>
        <end position="297"/>
    </location>
</feature>
<dbReference type="GO" id="GO:0045217">
    <property type="term" value="P:cell-cell junction maintenance"/>
    <property type="evidence" value="ECO:0007669"/>
    <property type="project" value="TreeGrafter"/>
</dbReference>
<dbReference type="PANTHER" id="PTHR16529:SF8">
    <property type="entry name" value="CD177 ANTIGEN"/>
    <property type="match status" value="1"/>
</dbReference>
<evidence type="ECO:0000256" key="3">
    <source>
        <dbReference type="ARBA" id="ARBA00022729"/>
    </source>
</evidence>
<organism evidence="9 10">
    <name type="scientific">Ailuropoda melanoleuca</name>
    <name type="common">Giant panda</name>
    <dbReference type="NCBI Taxonomy" id="9646"/>
    <lineage>
        <taxon>Eukaryota</taxon>
        <taxon>Metazoa</taxon>
        <taxon>Chordata</taxon>
        <taxon>Craniata</taxon>
        <taxon>Vertebrata</taxon>
        <taxon>Euteleostomi</taxon>
        <taxon>Mammalia</taxon>
        <taxon>Eutheria</taxon>
        <taxon>Laurasiatheria</taxon>
        <taxon>Carnivora</taxon>
        <taxon>Caniformia</taxon>
        <taxon>Ursidae</taxon>
        <taxon>Ailuropoda</taxon>
    </lineage>
</organism>
<keyword evidence="10" id="KW-1185">Reference proteome</keyword>
<keyword evidence="2" id="KW-1003">Cell membrane</keyword>
<dbReference type="GO" id="GO:2001044">
    <property type="term" value="P:regulation of integrin-mediated signaling pathway"/>
    <property type="evidence" value="ECO:0007669"/>
    <property type="project" value="TreeGrafter"/>
</dbReference>
<dbReference type="CDD" id="cd23637">
    <property type="entry name" value="TFP_LU_ECD_CD177_rpt4"/>
    <property type="match status" value="1"/>
</dbReference>
<keyword evidence="5" id="KW-0325">Glycoprotein</keyword>
<evidence type="ECO:0000256" key="5">
    <source>
        <dbReference type="ARBA" id="ARBA00023180"/>
    </source>
</evidence>
<reference evidence="9 10" key="1">
    <citation type="journal article" date="2010" name="Nature">
        <title>The sequence and de novo assembly of the giant panda genome.</title>
        <authorList>
            <person name="Li R."/>
            <person name="Fan W."/>
            <person name="Tian G."/>
            <person name="Zhu H."/>
            <person name="He L."/>
            <person name="Cai J."/>
            <person name="Huang Q."/>
            <person name="Cai Q."/>
            <person name="Li B."/>
            <person name="Bai Y."/>
            <person name="Zhang Z."/>
            <person name="Zhang Y."/>
            <person name="Wang W."/>
            <person name="Li J."/>
            <person name="Wei F."/>
            <person name="Li H."/>
            <person name="Jian M."/>
            <person name="Li J."/>
            <person name="Zhang Z."/>
            <person name="Nielsen R."/>
            <person name="Li D."/>
            <person name="Gu W."/>
            <person name="Yang Z."/>
            <person name="Xuan Z."/>
            <person name="Ryder O.A."/>
            <person name="Leung F.C."/>
            <person name="Zhou Y."/>
            <person name="Cao J."/>
            <person name="Sun X."/>
            <person name="Fu Y."/>
            <person name="Fang X."/>
            <person name="Guo X."/>
            <person name="Wang B."/>
            <person name="Hou R."/>
            <person name="Shen F."/>
            <person name="Mu B."/>
            <person name="Ni P."/>
            <person name="Lin R."/>
            <person name="Qian W."/>
            <person name="Wang G."/>
            <person name="Yu C."/>
            <person name="Nie W."/>
            <person name="Wang J."/>
            <person name="Wu Z."/>
            <person name="Liang H."/>
            <person name="Min J."/>
            <person name="Wu Q."/>
            <person name="Cheng S."/>
            <person name="Ruan J."/>
            <person name="Wang M."/>
            <person name="Shi Z."/>
            <person name="Wen M."/>
            <person name="Liu B."/>
            <person name="Ren X."/>
            <person name="Zheng H."/>
            <person name="Dong D."/>
            <person name="Cook K."/>
            <person name="Shan G."/>
            <person name="Zhang H."/>
            <person name="Kosiol C."/>
            <person name="Xie X."/>
            <person name="Lu Z."/>
            <person name="Zheng H."/>
            <person name="Li Y."/>
            <person name="Steiner C.C."/>
            <person name="Lam T.T."/>
            <person name="Lin S."/>
            <person name="Zhang Q."/>
            <person name="Li G."/>
            <person name="Tian J."/>
            <person name="Gong T."/>
            <person name="Liu H."/>
            <person name="Zhang D."/>
            <person name="Fang L."/>
            <person name="Ye C."/>
            <person name="Zhang J."/>
            <person name="Hu W."/>
            <person name="Xu A."/>
            <person name="Ren Y."/>
            <person name="Zhang G."/>
            <person name="Bruford M.W."/>
            <person name="Li Q."/>
            <person name="Ma L."/>
            <person name="Guo Y."/>
            <person name="An N."/>
            <person name="Hu Y."/>
            <person name="Zheng Y."/>
            <person name="Shi Y."/>
            <person name="Li Z."/>
            <person name="Liu Q."/>
            <person name="Chen Y."/>
            <person name="Zhao J."/>
            <person name="Qu N."/>
            <person name="Zhao S."/>
            <person name="Tian F."/>
            <person name="Wang X."/>
            <person name="Wang H."/>
            <person name="Xu L."/>
            <person name="Liu X."/>
            <person name="Vinar T."/>
            <person name="Wang Y."/>
            <person name="Lam T.W."/>
            <person name="Yiu S.M."/>
            <person name="Liu S."/>
            <person name="Zhang H."/>
            <person name="Li D."/>
            <person name="Huang Y."/>
            <person name="Wang X."/>
            <person name="Yang G."/>
            <person name="Jiang Z."/>
            <person name="Wang J."/>
            <person name="Qin N."/>
            <person name="Li L."/>
            <person name="Li J."/>
            <person name="Bolund L."/>
            <person name="Kristiansen K."/>
            <person name="Wong G.K."/>
            <person name="Olson M."/>
            <person name="Zhang X."/>
            <person name="Li S."/>
            <person name="Yang H."/>
            <person name="Wang J."/>
            <person name="Wang J."/>
        </authorList>
    </citation>
    <scope>NUCLEOTIDE SEQUENCE [LARGE SCALE GENOMIC DNA]</scope>
</reference>
<dbReference type="Ensembl" id="ENSAMET00000031266.1">
    <property type="protein sequence ID" value="ENSAMEP00000034744.1"/>
    <property type="gene ID" value="ENSAMEG00000004391.2"/>
</dbReference>
<name>A0A7N5K453_AILME</name>
<keyword evidence="7" id="KW-0812">Transmembrane</keyword>
<dbReference type="Gene3D" id="2.10.60.10">
    <property type="entry name" value="CD59"/>
    <property type="match status" value="1"/>
</dbReference>
<dbReference type="InterPro" id="IPR051899">
    <property type="entry name" value="Fert-Immune_med_protein"/>
</dbReference>
<evidence type="ECO:0000256" key="6">
    <source>
        <dbReference type="SAM" id="MobiDB-lite"/>
    </source>
</evidence>
<dbReference type="Proteomes" id="UP000008912">
    <property type="component" value="Unassembled WGS sequence"/>
</dbReference>
<dbReference type="InterPro" id="IPR045860">
    <property type="entry name" value="Snake_toxin-like_sf"/>
</dbReference>
<feature type="domain" description="UPAR/Ly6" evidence="8">
    <location>
        <begin position="412"/>
        <end position="486"/>
    </location>
</feature>
<evidence type="ECO:0000313" key="10">
    <source>
        <dbReference type="Proteomes" id="UP000008912"/>
    </source>
</evidence>
<dbReference type="Pfam" id="PF00021">
    <property type="entry name" value="UPAR_LY6"/>
    <property type="match status" value="2"/>
</dbReference>
<keyword evidence="3" id="KW-0732">Signal</keyword>
<proteinExistence type="predicted"/>
<keyword evidence="4 7" id="KW-0472">Membrane</keyword>
<dbReference type="CDD" id="cd23624">
    <property type="entry name" value="TFP_LU_ECD_CD177_rpt3"/>
    <property type="match status" value="1"/>
</dbReference>
<dbReference type="GO" id="GO:0098742">
    <property type="term" value="P:cell-cell adhesion via plasma-membrane adhesion molecules"/>
    <property type="evidence" value="ECO:0007669"/>
    <property type="project" value="TreeGrafter"/>
</dbReference>
<reference evidence="9" key="3">
    <citation type="submission" date="2025-09" db="UniProtKB">
        <authorList>
            <consortium name="Ensembl"/>
        </authorList>
    </citation>
    <scope>IDENTIFICATION</scope>
</reference>
<dbReference type="GeneTree" id="ENSGT00530000063351"/>
<protein>
    <submittedName>
        <fullName evidence="9">CD177 molecule</fullName>
    </submittedName>
</protein>
<keyword evidence="7" id="KW-1133">Transmembrane helix</keyword>
<dbReference type="AlphaFoldDB" id="A0A7N5K453"/>
<dbReference type="SUPFAM" id="SSF57302">
    <property type="entry name" value="Snake toxin-like"/>
    <property type="match status" value="2"/>
</dbReference>
<sequence length="530" mass="56162">MSLRNVSELPLEWSSGQQSCEDGWGCQDTLILIENGEKGPVGPKPDSHPLPGETSFPALSYCTLCRDSEDLPPPPKSCPLPSRNSPWGAHSPLSPQTTLQTLPRGPWSPDPQPLLPQTQELGPPPSLLPQTQKSKSPALFLPQTQESTAGLSFGAGPQVSMVISKGCTPVADEDVLIREHRAGPGVAILSYTHVCREKDNCNSLSTSLPLWTLPSTTGPGSLRCPVCLSTEDCDSAAELTCPAGSTHCYRGAIQVTGGDIFSILRVQGCASEAGCNLLNGTRRIGPIEMREDCSPSAFLTCQRGVTIYSNQDLSQNPIEWTTGHYELCNVGEVCQETLLLVDVGLKSMVVGSKGCSAGRTQDAPTITIHSGPPGVLVASYAHFCSSNRCNRASNTSVLLNSLPPPAAPAPGNLQCPVCVNIFGSCPENPENVMCPNGTTHCYSGYIKIQKGGIYSKLNIQGCVTQASSSLLNHAWKIGVFSVTENSEDETDFILQAGAAPMPLLPWVVGLGLSLALWCGMPMILSSLLTP</sequence>
<dbReference type="InterPro" id="IPR016054">
    <property type="entry name" value="LY6_UPA_recep-like"/>
</dbReference>